<dbReference type="InterPro" id="IPR001173">
    <property type="entry name" value="Glyco_trans_2-like"/>
</dbReference>
<dbReference type="EMBL" id="PYMJ01000007">
    <property type="protein sequence ID" value="PSU49261.1"/>
    <property type="molecule type" value="Genomic_DNA"/>
</dbReference>
<gene>
    <name evidence="3" type="ORF">C9J12_09790</name>
</gene>
<dbReference type="PANTHER" id="PTHR48090">
    <property type="entry name" value="UNDECAPRENYL-PHOSPHATE 4-DEOXY-4-FORMAMIDO-L-ARABINOSE TRANSFERASE-RELATED"/>
    <property type="match status" value="1"/>
</dbReference>
<keyword evidence="1" id="KW-0812">Transmembrane</keyword>
<keyword evidence="3" id="KW-0808">Transferase</keyword>
<comment type="caution">
    <text evidence="3">The sequence shown here is derived from an EMBL/GenBank/DDBJ whole genome shotgun (WGS) entry which is preliminary data.</text>
</comment>
<keyword evidence="1" id="KW-0472">Membrane</keyword>
<accession>A0A2T3JJT6</accession>
<dbReference type="InterPro" id="IPR029044">
    <property type="entry name" value="Nucleotide-diphossugar_trans"/>
</dbReference>
<feature type="transmembrane region" description="Helical" evidence="1">
    <location>
        <begin position="228"/>
        <end position="251"/>
    </location>
</feature>
<dbReference type="Gene3D" id="3.90.550.10">
    <property type="entry name" value="Spore Coat Polysaccharide Biosynthesis Protein SpsA, Chain A"/>
    <property type="match status" value="1"/>
</dbReference>
<dbReference type="AlphaFoldDB" id="A0A2T3JJT6"/>
<protein>
    <submittedName>
        <fullName evidence="3">Glycosyltransferase</fullName>
    </submittedName>
</protein>
<dbReference type="Proteomes" id="UP000240987">
    <property type="component" value="Unassembled WGS sequence"/>
</dbReference>
<reference evidence="3 4" key="1">
    <citation type="submission" date="2018-01" db="EMBL/GenBank/DDBJ databases">
        <title>Whole genome sequencing of Histamine producing bacteria.</title>
        <authorList>
            <person name="Butler K."/>
        </authorList>
    </citation>
    <scope>NUCLEOTIDE SEQUENCE [LARGE SCALE GENOMIC DNA]</scope>
    <source>
        <strain evidence="3 4">JCM 12947</strain>
    </source>
</reference>
<dbReference type="RefSeq" id="WP_107242531.1">
    <property type="nucleotide sequence ID" value="NZ_PYMJ01000007.1"/>
</dbReference>
<proteinExistence type="predicted"/>
<dbReference type="PANTHER" id="PTHR48090:SF7">
    <property type="entry name" value="RFBJ PROTEIN"/>
    <property type="match status" value="1"/>
</dbReference>
<dbReference type="CDD" id="cd04179">
    <property type="entry name" value="DPM_DPG-synthase_like"/>
    <property type="match status" value="1"/>
</dbReference>
<name>A0A2T3JJT6_9GAMM</name>
<sequence length="339" mass="37979">MNYLLNIAVLLPCYNEEGAIGSTVKGFIQALPDCHVYVYDNNSTDRTVEEAIKAGASVYNERRQGKGEVVKRMFADIDADIYVLADGDNTYDPNAATKMIESLLDENLDMVIGTRSIAREAYPKGHIIGNKLFTGLISLFFKSKLNDVFSGYRVMSNRFVKTLPVLSDGFEIETELTVHALHHRLAIKEVPTLYRNRPEGTTSKLKTFSDGFKILNFIIFLLRDVKPLFFFFVLSALLGMSSLFIGIPVIYEFFQTGIVDRLPTAVLASALGIIAVICLFTGLVLDNMSRGRLENKLISYLSYEIPRRGNTTINNVAYNKINGDTIPERDKVTTPYTHD</sequence>
<dbReference type="SUPFAM" id="SSF53448">
    <property type="entry name" value="Nucleotide-diphospho-sugar transferases"/>
    <property type="match status" value="1"/>
</dbReference>
<dbReference type="GO" id="GO:0016740">
    <property type="term" value="F:transferase activity"/>
    <property type="evidence" value="ECO:0007669"/>
    <property type="project" value="UniProtKB-KW"/>
</dbReference>
<feature type="transmembrane region" description="Helical" evidence="1">
    <location>
        <begin position="263"/>
        <end position="285"/>
    </location>
</feature>
<organism evidence="3 4">
    <name type="scientific">Photobacterium frigidiphilum</name>
    <dbReference type="NCBI Taxonomy" id="264736"/>
    <lineage>
        <taxon>Bacteria</taxon>
        <taxon>Pseudomonadati</taxon>
        <taxon>Pseudomonadota</taxon>
        <taxon>Gammaproteobacteria</taxon>
        <taxon>Vibrionales</taxon>
        <taxon>Vibrionaceae</taxon>
        <taxon>Photobacterium</taxon>
    </lineage>
</organism>
<dbReference type="Pfam" id="PF00535">
    <property type="entry name" value="Glycos_transf_2"/>
    <property type="match status" value="1"/>
</dbReference>
<evidence type="ECO:0000313" key="4">
    <source>
        <dbReference type="Proteomes" id="UP000240987"/>
    </source>
</evidence>
<feature type="domain" description="Glycosyltransferase 2-like" evidence="2">
    <location>
        <begin position="9"/>
        <end position="157"/>
    </location>
</feature>
<dbReference type="InterPro" id="IPR050256">
    <property type="entry name" value="Glycosyltransferase_2"/>
</dbReference>
<keyword evidence="4" id="KW-1185">Reference proteome</keyword>
<dbReference type="OrthoDB" id="276604at2"/>
<evidence type="ECO:0000313" key="3">
    <source>
        <dbReference type="EMBL" id="PSU49261.1"/>
    </source>
</evidence>
<evidence type="ECO:0000259" key="2">
    <source>
        <dbReference type="Pfam" id="PF00535"/>
    </source>
</evidence>
<keyword evidence="1" id="KW-1133">Transmembrane helix</keyword>
<evidence type="ECO:0000256" key="1">
    <source>
        <dbReference type="SAM" id="Phobius"/>
    </source>
</evidence>